<organism evidence="1 2">
    <name type="scientific">Celeribacter baekdonensis B30</name>
    <dbReference type="NCBI Taxonomy" id="1208323"/>
    <lineage>
        <taxon>Bacteria</taxon>
        <taxon>Pseudomonadati</taxon>
        <taxon>Pseudomonadota</taxon>
        <taxon>Alphaproteobacteria</taxon>
        <taxon>Rhodobacterales</taxon>
        <taxon>Roseobacteraceae</taxon>
        <taxon>Celeribacter</taxon>
    </lineage>
</organism>
<dbReference type="InterPro" id="IPR027417">
    <property type="entry name" value="P-loop_NTPase"/>
</dbReference>
<keyword evidence="2" id="KW-1185">Reference proteome</keyword>
<dbReference type="RefSeq" id="WP_009570617.1">
    <property type="nucleotide sequence ID" value="NZ_AMRK01000001.1"/>
</dbReference>
<dbReference type="eggNOG" id="ENOG5030KKM">
    <property type="taxonomic scope" value="Bacteria"/>
</dbReference>
<dbReference type="EMBL" id="AMRK01000001">
    <property type="protein sequence ID" value="EKE74746.1"/>
    <property type="molecule type" value="Genomic_DNA"/>
</dbReference>
<dbReference type="STRING" id="1208323.B30_03440"/>
<name>K2IWA8_9RHOB</name>
<evidence type="ECO:0000313" key="1">
    <source>
        <dbReference type="EMBL" id="EKE74746.1"/>
    </source>
</evidence>
<dbReference type="OrthoDB" id="7596739at2"/>
<comment type="caution">
    <text evidence="1">The sequence shown here is derived from an EMBL/GenBank/DDBJ whole genome shotgun (WGS) entry which is preliminary data.</text>
</comment>
<dbReference type="Gene3D" id="3.40.50.300">
    <property type="entry name" value="P-loop containing nucleotide triphosphate hydrolases"/>
    <property type="match status" value="1"/>
</dbReference>
<dbReference type="Proteomes" id="UP000006762">
    <property type="component" value="Unassembled WGS sequence"/>
</dbReference>
<dbReference type="AlphaFoldDB" id="K2IWA8"/>
<dbReference type="PATRIC" id="fig|1208323.3.peg.705"/>
<evidence type="ECO:0000313" key="2">
    <source>
        <dbReference type="Proteomes" id="UP000006762"/>
    </source>
</evidence>
<gene>
    <name evidence="1" type="ORF">B30_03440</name>
</gene>
<dbReference type="SUPFAM" id="SSF52540">
    <property type="entry name" value="P-loop containing nucleoside triphosphate hydrolases"/>
    <property type="match status" value="1"/>
</dbReference>
<evidence type="ECO:0008006" key="3">
    <source>
        <dbReference type="Google" id="ProtNLM"/>
    </source>
</evidence>
<reference evidence="1 2" key="1">
    <citation type="submission" date="2012-09" db="EMBL/GenBank/DDBJ databases">
        <title>Celeribacter baekdonensis B30 Genome Sequencing.</title>
        <authorList>
            <person name="Wang W."/>
        </authorList>
    </citation>
    <scope>NUCLEOTIDE SEQUENCE [LARGE SCALE GENOMIC DNA]</scope>
    <source>
        <strain evidence="1 2">B30</strain>
    </source>
</reference>
<proteinExistence type="predicted"/>
<sequence>MEKALIRTKKLILHIGSWKTGTTSIQSYLSGKYQQLKADKVLYPMTSRRRADGGVDTAHHRLRMLLDGADGAMTLQVAGVLDRMAVELKQAQCETLLLSSETFMDFRRPETLRRYIEADEVQIVAVFRNQAEFISSMYYTEVCHRKVIDLPMDYLDGFNGNLLDYASCLVPWRRAWPEAQSSVSLFERGTPARDFPAAHMMAQIGLNWPVVAEDNHVEHKSLPAQATLFLRQLAASGWDDMSFFDVFKMCHRNADWFAPVKEHYSPDVLQQIFADYAPQNKALAEEFVSNGPREFAPLVLTERDTWERAMGDTSAVFPTILKRISRSAANACT</sequence>
<protein>
    <recommendedName>
        <fullName evidence="3">Sulfotransferase domain-containing protein</fullName>
    </recommendedName>
</protein>
<accession>K2IWA8</accession>